<dbReference type="AlphaFoldDB" id="A0A0K2TMD6"/>
<proteinExistence type="predicted"/>
<sequence length="91" mass="10779">MSYSSSASSENKDINNIRIILIRDYPSHGKKVIFDSASTFREQLMENSNLDEYDQIYDNYGYKVPIENFKGRYQILSRTNVWKLSTQRSWL</sequence>
<dbReference type="OrthoDB" id="10051712at2759"/>
<organism evidence="1">
    <name type="scientific">Lepeophtheirus salmonis</name>
    <name type="common">Salmon louse</name>
    <name type="synonym">Caligus salmonis</name>
    <dbReference type="NCBI Taxonomy" id="72036"/>
    <lineage>
        <taxon>Eukaryota</taxon>
        <taxon>Metazoa</taxon>
        <taxon>Ecdysozoa</taxon>
        <taxon>Arthropoda</taxon>
        <taxon>Crustacea</taxon>
        <taxon>Multicrustacea</taxon>
        <taxon>Hexanauplia</taxon>
        <taxon>Copepoda</taxon>
        <taxon>Siphonostomatoida</taxon>
        <taxon>Caligidae</taxon>
        <taxon>Lepeophtheirus</taxon>
    </lineage>
</organism>
<name>A0A0K2TMD6_LEPSM</name>
<reference evidence="1" key="1">
    <citation type="submission" date="2014-05" db="EMBL/GenBank/DDBJ databases">
        <authorList>
            <person name="Chronopoulou M."/>
        </authorList>
    </citation>
    <scope>NUCLEOTIDE SEQUENCE</scope>
    <source>
        <tissue evidence="1">Whole organism</tissue>
    </source>
</reference>
<accession>A0A0K2TMD6</accession>
<protein>
    <submittedName>
        <fullName evidence="1">Uncharacterized protein</fullName>
    </submittedName>
</protein>
<dbReference type="EMBL" id="HACA01009639">
    <property type="protein sequence ID" value="CDW27000.1"/>
    <property type="molecule type" value="Transcribed_RNA"/>
</dbReference>
<evidence type="ECO:0000313" key="1">
    <source>
        <dbReference type="EMBL" id="CDW27000.1"/>
    </source>
</evidence>